<reference evidence="4 5" key="1">
    <citation type="submission" date="2016-11" db="EMBL/GenBank/DDBJ databases">
        <authorList>
            <person name="Jaros S."/>
            <person name="Januszkiewicz K."/>
            <person name="Wedrychowicz H."/>
        </authorList>
    </citation>
    <scope>NUCLEOTIDE SEQUENCE [LARGE SCALE GENOMIC DNA]</scope>
    <source>
        <strain evidence="4 5">DSM 3089</strain>
    </source>
</reference>
<name>A0A1M5U1K3_9CLOT</name>
<dbReference type="Gene3D" id="3.60.15.10">
    <property type="entry name" value="Ribonuclease Z/Hydroxyacylglutathione hydrolase-like"/>
    <property type="match status" value="1"/>
</dbReference>
<dbReference type="InterPro" id="IPR035681">
    <property type="entry name" value="ComA-like_MBL"/>
</dbReference>
<dbReference type="SMART" id="SM00849">
    <property type="entry name" value="Lactamase_B"/>
    <property type="match status" value="1"/>
</dbReference>
<evidence type="ECO:0000256" key="2">
    <source>
        <dbReference type="SAM" id="Phobius"/>
    </source>
</evidence>
<protein>
    <submittedName>
        <fullName evidence="4">Metal-dependent hydrolase, beta-lactamase superfamily II</fullName>
    </submittedName>
</protein>
<dbReference type="STRING" id="1121306.SAMN02745196_00810"/>
<dbReference type="CDD" id="cd07731">
    <property type="entry name" value="ComA-like_MBL-fold"/>
    <property type="match status" value="1"/>
</dbReference>
<dbReference type="SUPFAM" id="SSF56281">
    <property type="entry name" value="Metallo-hydrolase/oxidoreductase"/>
    <property type="match status" value="1"/>
</dbReference>
<keyword evidence="4" id="KW-0378">Hydrolase</keyword>
<feature type="domain" description="Metallo-beta-lactamase" evidence="3">
    <location>
        <begin position="138"/>
        <end position="328"/>
    </location>
</feature>
<dbReference type="InterPro" id="IPR036866">
    <property type="entry name" value="RibonucZ/Hydroxyglut_hydro"/>
</dbReference>
<feature type="compositionally biased region" description="Polar residues" evidence="1">
    <location>
        <begin position="399"/>
        <end position="417"/>
    </location>
</feature>
<dbReference type="AlphaFoldDB" id="A0A1M5U1K3"/>
<gene>
    <name evidence="4" type="ORF">SAMN02745196_00810</name>
</gene>
<dbReference type="Proteomes" id="UP000184526">
    <property type="component" value="Unassembled WGS sequence"/>
</dbReference>
<organism evidence="4 5">
    <name type="scientific">Clostridium collagenovorans DSM 3089</name>
    <dbReference type="NCBI Taxonomy" id="1121306"/>
    <lineage>
        <taxon>Bacteria</taxon>
        <taxon>Bacillati</taxon>
        <taxon>Bacillota</taxon>
        <taxon>Clostridia</taxon>
        <taxon>Eubacteriales</taxon>
        <taxon>Clostridiaceae</taxon>
        <taxon>Clostridium</taxon>
    </lineage>
</organism>
<feature type="region of interest" description="Disordered" evidence="1">
    <location>
        <begin position="79"/>
        <end position="123"/>
    </location>
</feature>
<dbReference type="GO" id="GO:0016787">
    <property type="term" value="F:hydrolase activity"/>
    <property type="evidence" value="ECO:0007669"/>
    <property type="project" value="UniProtKB-KW"/>
</dbReference>
<feature type="transmembrane region" description="Helical" evidence="2">
    <location>
        <begin position="54"/>
        <end position="74"/>
    </location>
</feature>
<evidence type="ECO:0000256" key="1">
    <source>
        <dbReference type="SAM" id="MobiDB-lite"/>
    </source>
</evidence>
<dbReference type="Pfam" id="PF00753">
    <property type="entry name" value="Lactamase_B"/>
    <property type="match status" value="1"/>
</dbReference>
<dbReference type="PANTHER" id="PTHR30619:SF7">
    <property type="entry name" value="BETA-LACTAMASE DOMAIN PROTEIN"/>
    <property type="match status" value="1"/>
</dbReference>
<evidence type="ECO:0000313" key="5">
    <source>
        <dbReference type="Proteomes" id="UP000184526"/>
    </source>
</evidence>
<dbReference type="InterPro" id="IPR052159">
    <property type="entry name" value="Competence_DNA_uptake"/>
</dbReference>
<dbReference type="EMBL" id="FQXP01000003">
    <property type="protein sequence ID" value="SHH56917.1"/>
    <property type="molecule type" value="Genomic_DNA"/>
</dbReference>
<feature type="transmembrane region" description="Helical" evidence="2">
    <location>
        <begin position="12"/>
        <end position="42"/>
    </location>
</feature>
<keyword evidence="2" id="KW-1133">Transmembrane helix</keyword>
<feature type="compositionally biased region" description="Low complexity" evidence="1">
    <location>
        <begin position="384"/>
        <end position="398"/>
    </location>
</feature>
<sequence>MKILHGFINGILLFFSIMFLAIALDFIPLAIVALIIAILTIYLTITNKKIKPKILYRITLSVLIICFSIGIPNLSNQSTNIDSASKKSESSESLSSSQDSTKQENTESDASTTNKDATSNDSLSKTSTATIHFINTGNSDAILILQGEKVVLIDGGDNDDEGMLTNYLKKQGVKNITYMIATHAHADHIGGLDAIIKNFTVENLLVSNGSAETQTYRDFINAAANKGLAPSVPLENAEFKLSDSSYIKILNSNGGSSTNEESLVTLFVNGEDKALFTGDAEKETEHEILGRLSKINLLKVGHHGSRSSTSSEFLNALKPEYAVITVGKDNKYNHPHADTMNKLKNANIEVHRTDECDSVIFTSTGSGMKTDCSIGTYNFRDNKSSSTNDNSTSQSNSKPSTTTAKPESSNTNSTAPTSKIVYWTPNGKSYHSRKNCSTLSRSKVINEGTLEQSNKSDPCDICN</sequence>
<dbReference type="RefSeq" id="WP_242944288.1">
    <property type="nucleotide sequence ID" value="NZ_FQXP01000003.1"/>
</dbReference>
<evidence type="ECO:0000259" key="3">
    <source>
        <dbReference type="SMART" id="SM00849"/>
    </source>
</evidence>
<accession>A0A1M5U1K3</accession>
<keyword evidence="5" id="KW-1185">Reference proteome</keyword>
<feature type="compositionally biased region" description="Low complexity" evidence="1">
    <location>
        <begin position="91"/>
        <end position="100"/>
    </location>
</feature>
<keyword evidence="2" id="KW-0812">Transmembrane</keyword>
<evidence type="ECO:0000313" key="4">
    <source>
        <dbReference type="EMBL" id="SHH56917.1"/>
    </source>
</evidence>
<feature type="compositionally biased region" description="Polar residues" evidence="1">
    <location>
        <begin position="108"/>
        <end position="123"/>
    </location>
</feature>
<proteinExistence type="predicted"/>
<dbReference type="PANTHER" id="PTHR30619">
    <property type="entry name" value="DNA INTERNALIZATION/COMPETENCE PROTEIN COMEC/REC2"/>
    <property type="match status" value="1"/>
</dbReference>
<dbReference type="InterPro" id="IPR001279">
    <property type="entry name" value="Metallo-B-lactamas"/>
</dbReference>
<feature type="region of interest" description="Disordered" evidence="1">
    <location>
        <begin position="380"/>
        <end position="436"/>
    </location>
</feature>
<keyword evidence="2" id="KW-0472">Membrane</keyword>